<sequence>MGLVDQVKNKLNIGNHDDAPTNQGATSTTHHQTSAHGQKGPMSGQTTAGTGHHTTGHSTSTQGHPKCNQDHEHTMACGMGMHEHGKQDAWGHAHSKTHEASKHANASELAACKAQEHYGNLTESQKNAENARRRHQELESEMEKLRGQGGDLSGHQRKLEEHKRHLADLENQHAMAIKAAKEKDHLAGQHEREAGKLGDLHARKQQGLSPIEAEMENLRRERENAHSHHQTLLAEHNDRHKKHQARAGEIDRHNNELLTHGNKVKELEAELAAAKERANKHHHHLMGLKDEHEGYERDLPNHQKRLDHAGSRIELLKQKEGDLMRQHGAAKDDLAKHHGALTDAQRAAQEHRGAADDARRHAGGLPEQLEQHKAGLSQAQQDYSEQARRQKALDAQAHKLGGHLDKARAHADQADKTTAMHSDNLEQARREAEMHAERKEHAWNEAQEAGKGGSSLEGSHLTNLKEKIKDMGPGHTGTHTSTTSHHQSVKSSET</sequence>
<accession>A0AAV1I6U6</accession>
<feature type="region of interest" description="Disordered" evidence="2">
    <location>
        <begin position="118"/>
        <end position="154"/>
    </location>
</feature>
<keyword evidence="4" id="KW-1185">Reference proteome</keyword>
<evidence type="ECO:0000313" key="3">
    <source>
        <dbReference type="EMBL" id="CAK0779281.1"/>
    </source>
</evidence>
<gene>
    <name evidence="3" type="ORF">CVIRNUC_004733</name>
</gene>
<name>A0AAV1I6U6_9CHLO</name>
<feature type="coiled-coil region" evidence="1">
    <location>
        <begin position="215"/>
        <end position="305"/>
    </location>
</feature>
<feature type="region of interest" description="Disordered" evidence="2">
    <location>
        <begin position="371"/>
        <end position="391"/>
    </location>
</feature>
<dbReference type="Gene3D" id="1.10.287.1490">
    <property type="match status" value="1"/>
</dbReference>
<evidence type="ECO:0000256" key="1">
    <source>
        <dbReference type="SAM" id="Coils"/>
    </source>
</evidence>
<feature type="compositionally biased region" description="Basic and acidic residues" evidence="2">
    <location>
        <begin position="426"/>
        <end position="443"/>
    </location>
</feature>
<dbReference type="Proteomes" id="UP001314263">
    <property type="component" value="Unassembled WGS sequence"/>
</dbReference>
<feature type="compositionally biased region" description="Basic and acidic residues" evidence="2">
    <location>
        <begin position="136"/>
        <end position="146"/>
    </location>
</feature>
<dbReference type="EMBL" id="CAUYUE010000005">
    <property type="protein sequence ID" value="CAK0779281.1"/>
    <property type="molecule type" value="Genomic_DNA"/>
</dbReference>
<protein>
    <submittedName>
        <fullName evidence="3">Uncharacterized protein</fullName>
    </submittedName>
</protein>
<feature type="compositionally biased region" description="Basic and acidic residues" evidence="2">
    <location>
        <begin position="81"/>
        <end position="102"/>
    </location>
</feature>
<feature type="compositionally biased region" description="Low complexity" evidence="2">
    <location>
        <begin position="476"/>
        <end position="486"/>
    </location>
</feature>
<feature type="region of interest" description="Disordered" evidence="2">
    <location>
        <begin position="1"/>
        <end position="105"/>
    </location>
</feature>
<evidence type="ECO:0000313" key="4">
    <source>
        <dbReference type="Proteomes" id="UP001314263"/>
    </source>
</evidence>
<dbReference type="AlphaFoldDB" id="A0AAV1I6U6"/>
<reference evidence="3 4" key="1">
    <citation type="submission" date="2023-10" db="EMBL/GenBank/DDBJ databases">
        <authorList>
            <person name="Maclean D."/>
            <person name="Macfadyen A."/>
        </authorList>
    </citation>
    <scope>NUCLEOTIDE SEQUENCE [LARGE SCALE GENOMIC DNA]</scope>
</reference>
<keyword evidence="1" id="KW-0175">Coiled coil</keyword>
<proteinExistence type="predicted"/>
<feature type="compositionally biased region" description="Low complexity" evidence="2">
    <location>
        <begin position="23"/>
        <end position="64"/>
    </location>
</feature>
<evidence type="ECO:0000256" key="2">
    <source>
        <dbReference type="SAM" id="MobiDB-lite"/>
    </source>
</evidence>
<comment type="caution">
    <text evidence="3">The sequence shown here is derived from an EMBL/GenBank/DDBJ whole genome shotgun (WGS) entry which is preliminary data.</text>
</comment>
<organism evidence="3 4">
    <name type="scientific">Coccomyxa viridis</name>
    <dbReference type="NCBI Taxonomy" id="1274662"/>
    <lineage>
        <taxon>Eukaryota</taxon>
        <taxon>Viridiplantae</taxon>
        <taxon>Chlorophyta</taxon>
        <taxon>core chlorophytes</taxon>
        <taxon>Trebouxiophyceae</taxon>
        <taxon>Trebouxiophyceae incertae sedis</taxon>
        <taxon>Coccomyxaceae</taxon>
        <taxon>Coccomyxa</taxon>
    </lineage>
</organism>
<dbReference type="SUPFAM" id="SSF57997">
    <property type="entry name" value="Tropomyosin"/>
    <property type="match status" value="1"/>
</dbReference>
<feature type="compositionally biased region" description="Basic and acidic residues" evidence="2">
    <location>
        <begin position="463"/>
        <end position="472"/>
    </location>
</feature>
<feature type="region of interest" description="Disordered" evidence="2">
    <location>
        <begin position="426"/>
        <end position="494"/>
    </location>
</feature>